<evidence type="ECO:0000256" key="1">
    <source>
        <dbReference type="ARBA" id="ARBA00005384"/>
    </source>
</evidence>
<proteinExistence type="inferred from homology"/>
<keyword evidence="4" id="KW-0238">DNA-binding</keyword>
<dbReference type="InterPro" id="IPR000524">
    <property type="entry name" value="Tscrpt_reg_HTH_GntR"/>
</dbReference>
<keyword evidence="5" id="KW-0804">Transcription</keyword>
<dbReference type="Pfam" id="PF00155">
    <property type="entry name" value="Aminotran_1_2"/>
    <property type="match status" value="1"/>
</dbReference>
<dbReference type="PROSITE" id="PS50949">
    <property type="entry name" value="HTH_GNTR"/>
    <property type="match status" value="1"/>
</dbReference>
<reference evidence="8 9" key="1">
    <citation type="journal article" date="2023" name="Commun. Biol.">
        <title>Reorganization of the ancestral sex-determining regions during the evolution of trioecy in Pleodorina starrii.</title>
        <authorList>
            <person name="Takahashi K."/>
            <person name="Suzuki S."/>
            <person name="Kawai-Toyooka H."/>
            <person name="Yamamoto K."/>
            <person name="Hamaji T."/>
            <person name="Ootsuki R."/>
            <person name="Yamaguchi H."/>
            <person name="Kawachi M."/>
            <person name="Higashiyama T."/>
            <person name="Nozaki H."/>
        </authorList>
    </citation>
    <scope>NUCLEOTIDE SEQUENCE [LARGE SCALE GENOMIC DNA]</scope>
    <source>
        <strain evidence="8 9">NIES-4479</strain>
    </source>
</reference>
<dbReference type="GO" id="GO:0030170">
    <property type="term" value="F:pyridoxal phosphate binding"/>
    <property type="evidence" value="ECO:0007669"/>
    <property type="project" value="InterPro"/>
</dbReference>
<dbReference type="SMART" id="SM00345">
    <property type="entry name" value="HTH_GNTR"/>
    <property type="match status" value="1"/>
</dbReference>
<dbReference type="InterPro" id="IPR051446">
    <property type="entry name" value="HTH_trans_reg/aminotransferase"/>
</dbReference>
<dbReference type="PANTHER" id="PTHR46577:SF1">
    <property type="entry name" value="HTH-TYPE TRANSCRIPTIONAL REGULATORY PROTEIN GABR"/>
    <property type="match status" value="1"/>
</dbReference>
<comment type="similarity">
    <text evidence="1">In the C-terminal section; belongs to the class-I pyridoxal-phosphate-dependent aminotransferase family.</text>
</comment>
<dbReference type="Proteomes" id="UP001165080">
    <property type="component" value="Unassembled WGS sequence"/>
</dbReference>
<dbReference type="GO" id="GO:0003677">
    <property type="term" value="F:DNA binding"/>
    <property type="evidence" value="ECO:0007669"/>
    <property type="project" value="UniProtKB-KW"/>
</dbReference>
<dbReference type="InterPro" id="IPR015424">
    <property type="entry name" value="PyrdxlP-dep_Trfase"/>
</dbReference>
<dbReference type="InterPro" id="IPR036390">
    <property type="entry name" value="WH_DNA-bd_sf"/>
</dbReference>
<dbReference type="InterPro" id="IPR004839">
    <property type="entry name" value="Aminotransferase_I/II_large"/>
</dbReference>
<dbReference type="InterPro" id="IPR015421">
    <property type="entry name" value="PyrdxlP-dep_Trfase_major"/>
</dbReference>
<gene>
    <name evidence="8" type="primary">PLESTB003723</name>
    <name evidence="8" type="ORF">PLESTB_001917000</name>
</gene>
<dbReference type="InterPro" id="IPR036388">
    <property type="entry name" value="WH-like_DNA-bd_sf"/>
</dbReference>
<sequence length="665" mass="70219">MLPVPWPGAEAGPEVEGVEEREQDQPEAVVGQLLDQRGWGRDEVGGHIGGGTDEHDVEDGAQPGQFAQWDPKHQHHQGDQVRGHPEGQPGAVSEAFGQHVPARGPQPGADQQGQSGAVAGQSDQQLDQPAGLALGPQLLAGAHPPHHQWLAGGRRGRGYGHGGSFGAGAAVPGRSGTRCSSSGVSGLEKQGQRTDPGLMHTTAPTLDRLLGDWAAGTGPAHRKLTERIRLLILDGRLPLGATVPGERDLAARLGISRTTVATAYTTLRETGYLTTRQRTRSTTTVPPGGISTGHHATELVDGQLIDFSHASPPAPGAALHRAYTAALEQLPRHLPRHGYAQIGLPELRAAVATRYRARGLATTPEQILITTGAQHGLHLLVRTLLRPRARVVVDHPTYPHALHLLRSTRARITPVALTDTGWDLPALAAATHGADLAYLLPDFHNPTGLCLAPADRERLRLGCPTVVDETMAELALETDPPAPLAAHHQNVISVGSVSKTVWGGLRIGWIRADPALIQRLAQSRADTDLGTPVLEQLACVALLEQIDTILPTRLEELRAGRAHLLGLLGAHLPDWTATPGVGGLSVWATMPEPISSRLAALAPQHGLRLAAGPRFGVGGAFERHLRLPYSLDTPTLEAGLHALTATVQAARSGHRATDTPPTGLA</sequence>
<keyword evidence="3" id="KW-0805">Transcription regulation</keyword>
<feature type="compositionally biased region" description="Low complexity" evidence="6">
    <location>
        <begin position="108"/>
        <end position="123"/>
    </location>
</feature>
<protein>
    <recommendedName>
        <fullName evidence="7">HTH gntR-type domain-containing protein</fullName>
    </recommendedName>
</protein>
<keyword evidence="2" id="KW-0663">Pyridoxal phosphate</keyword>
<dbReference type="CDD" id="cd07377">
    <property type="entry name" value="WHTH_GntR"/>
    <property type="match status" value="1"/>
</dbReference>
<feature type="compositionally biased region" description="Basic and acidic residues" evidence="6">
    <location>
        <begin position="70"/>
        <end position="85"/>
    </location>
</feature>
<dbReference type="PRINTS" id="PR00035">
    <property type="entry name" value="HTHGNTR"/>
</dbReference>
<feature type="region of interest" description="Disordered" evidence="6">
    <location>
        <begin position="136"/>
        <end position="155"/>
    </location>
</feature>
<keyword evidence="9" id="KW-1185">Reference proteome</keyword>
<evidence type="ECO:0000259" key="7">
    <source>
        <dbReference type="PROSITE" id="PS50949"/>
    </source>
</evidence>
<dbReference type="CDD" id="cd00609">
    <property type="entry name" value="AAT_like"/>
    <property type="match status" value="1"/>
</dbReference>
<evidence type="ECO:0000256" key="4">
    <source>
        <dbReference type="ARBA" id="ARBA00023125"/>
    </source>
</evidence>
<feature type="region of interest" description="Disordered" evidence="6">
    <location>
        <begin position="1"/>
        <end position="123"/>
    </location>
</feature>
<evidence type="ECO:0000256" key="3">
    <source>
        <dbReference type="ARBA" id="ARBA00023015"/>
    </source>
</evidence>
<dbReference type="Gene3D" id="1.10.10.10">
    <property type="entry name" value="Winged helix-like DNA-binding domain superfamily/Winged helix DNA-binding domain"/>
    <property type="match status" value="1"/>
</dbReference>
<organism evidence="8 9">
    <name type="scientific">Pleodorina starrii</name>
    <dbReference type="NCBI Taxonomy" id="330485"/>
    <lineage>
        <taxon>Eukaryota</taxon>
        <taxon>Viridiplantae</taxon>
        <taxon>Chlorophyta</taxon>
        <taxon>core chlorophytes</taxon>
        <taxon>Chlorophyceae</taxon>
        <taxon>CS clade</taxon>
        <taxon>Chlamydomonadales</taxon>
        <taxon>Volvocaceae</taxon>
        <taxon>Pleodorina</taxon>
    </lineage>
</organism>
<dbReference type="SUPFAM" id="SSF53383">
    <property type="entry name" value="PLP-dependent transferases"/>
    <property type="match status" value="1"/>
</dbReference>
<feature type="domain" description="HTH gntR-type" evidence="7">
    <location>
        <begin position="218"/>
        <end position="287"/>
    </location>
</feature>
<dbReference type="GO" id="GO:0003700">
    <property type="term" value="F:DNA-binding transcription factor activity"/>
    <property type="evidence" value="ECO:0007669"/>
    <property type="project" value="InterPro"/>
</dbReference>
<comment type="caution">
    <text evidence="8">The sequence shown here is derived from an EMBL/GenBank/DDBJ whole genome shotgun (WGS) entry which is preliminary data.</text>
</comment>
<evidence type="ECO:0000313" key="8">
    <source>
        <dbReference type="EMBL" id="GLC62590.1"/>
    </source>
</evidence>
<evidence type="ECO:0000256" key="2">
    <source>
        <dbReference type="ARBA" id="ARBA00022898"/>
    </source>
</evidence>
<feature type="region of interest" description="Disordered" evidence="6">
    <location>
        <begin position="161"/>
        <end position="199"/>
    </location>
</feature>
<dbReference type="PANTHER" id="PTHR46577">
    <property type="entry name" value="HTH-TYPE TRANSCRIPTIONAL REGULATORY PROTEIN GABR"/>
    <property type="match status" value="1"/>
</dbReference>
<name>A0A9W6C371_9CHLO</name>
<evidence type="ECO:0000256" key="5">
    <source>
        <dbReference type="ARBA" id="ARBA00023163"/>
    </source>
</evidence>
<evidence type="ECO:0000313" key="9">
    <source>
        <dbReference type="Proteomes" id="UP001165080"/>
    </source>
</evidence>
<dbReference type="EMBL" id="BRXU01000067">
    <property type="protein sequence ID" value="GLC62590.1"/>
    <property type="molecule type" value="Genomic_DNA"/>
</dbReference>
<dbReference type="AlphaFoldDB" id="A0A9W6C371"/>
<dbReference type="Pfam" id="PF00392">
    <property type="entry name" value="GntR"/>
    <property type="match status" value="1"/>
</dbReference>
<dbReference type="SUPFAM" id="SSF46785">
    <property type="entry name" value="Winged helix' DNA-binding domain"/>
    <property type="match status" value="1"/>
</dbReference>
<evidence type="ECO:0000256" key="6">
    <source>
        <dbReference type="SAM" id="MobiDB-lite"/>
    </source>
</evidence>
<accession>A0A9W6C371</accession>
<dbReference type="Gene3D" id="3.40.640.10">
    <property type="entry name" value="Type I PLP-dependent aspartate aminotransferase-like (Major domain)"/>
    <property type="match status" value="1"/>
</dbReference>